<dbReference type="PANTHER" id="PTHR21419:SF23">
    <property type="entry name" value="PROTEIN DEFECTIVE IN EXINE FORMATION 1"/>
    <property type="match status" value="1"/>
</dbReference>
<comment type="subcellular location">
    <subcellularLocation>
        <location evidence="1">Membrane</location>
        <topology evidence="1">Single-pass membrane protein</topology>
    </subcellularLocation>
</comment>
<accession>A0A7V1EH37</accession>
<dbReference type="GO" id="GO:0004197">
    <property type="term" value="F:cysteine-type endopeptidase activity"/>
    <property type="evidence" value="ECO:0007669"/>
    <property type="project" value="InterPro"/>
</dbReference>
<dbReference type="InterPro" id="IPR029031">
    <property type="entry name" value="Gingipain_N_sf"/>
</dbReference>
<gene>
    <name evidence="9" type="ORF">ENP86_01150</name>
</gene>
<dbReference type="InterPro" id="IPR029030">
    <property type="entry name" value="Caspase-like_dom_sf"/>
</dbReference>
<evidence type="ECO:0000259" key="6">
    <source>
        <dbReference type="Pfam" id="PF01364"/>
    </source>
</evidence>
<dbReference type="Gene3D" id="3.40.50.10390">
    <property type="entry name" value="Gingipain r, domain 1"/>
    <property type="match status" value="1"/>
</dbReference>
<evidence type="ECO:0000256" key="2">
    <source>
        <dbReference type="ARBA" id="ARBA00022692"/>
    </source>
</evidence>
<proteinExistence type="predicted"/>
<dbReference type="InterPro" id="IPR012600">
    <property type="entry name" value="Propeptide_C25"/>
</dbReference>
<dbReference type="SUPFAM" id="SSF69318">
    <property type="entry name" value="Integrin alpha N-terminal domain"/>
    <property type="match status" value="1"/>
</dbReference>
<dbReference type="Gene3D" id="2.60.40.10">
    <property type="entry name" value="Immunoglobulins"/>
    <property type="match status" value="1"/>
</dbReference>
<dbReference type="InterPro" id="IPR028994">
    <property type="entry name" value="Integrin_alpha_N"/>
</dbReference>
<dbReference type="InterPro" id="IPR013783">
    <property type="entry name" value="Ig-like_fold"/>
</dbReference>
<dbReference type="EMBL" id="DSKY01000003">
    <property type="protein sequence ID" value="HDY58155.1"/>
    <property type="molecule type" value="Genomic_DNA"/>
</dbReference>
<sequence>MKRIIILGIIMTSISGAGWQRVIGWSDKPLAPNKEVMKSDTAGVFIRTMFYGFSKNDTVIDNKNFQQITIPESELDRDTTRAGKPQIPYLRLLIAVPDSCGFNITVDPVNHTLFNNYLLYPIPRIDFEDSGGIISFKEVYTYDTTFYQKDTFFPNKYYEVKNDGHWRDQRVLEVFLYPVQFNPQKKLMYFYTGMNLKIEYTGKKFPNPNGLGPFEDIGREILLNYPGIDRSVPAPPPPSVHYYTDLLNPNNVADYIIVTHFDFLNNKTTEKWIWDFARWRVEHNRFDVGIVKVQDIYEQFTPHAPGFAAQLRDFLIYAYNNWKAYSSPDGHFAYCLFIGDWDYVPAKLSLYNNDTWLGADEMYFADIIPGPYYSADIVLGRWPVKEKKIEDLITIAQKTINYEKYPAGGDWRRKTLLIADCDASFDFHIENSKPVISLIEYDTIAVRKSSLTLEQFKDSLTKYFNEGEILALYWDHGDPSGWANYDTANLKELEVTTNLPVVMSNACLTAMFQWDHPFYGPNHPRPHSDSSFGELFLKIPGGAVAFWGATTYARMIDYLERLKIPFVYQNWILGLFAYTGETGGVVSGSYALLGDPALDLGDYTAYPDLPDLVIRPQEIDIELLSPYPYPNSGSIIPIKAAVWNIGHMPAYNIEVKIRIEHLDQLIWEGSTTISEIKTRSAASITVYWNTGQTHPGFYGKIGDCKFAVIADPNNKIEESWEYNNQSYIIKKVALYPYQSGWPKKVTGFSQPAIANLDGAGSVEIVYVSSDSVYVFDIQGNVLTGWPKYFEGVHSFVLGDVNHDGFVDIVAVSSTRLVVYDYQGNTLPNWPQQIPIADYTFIGLPALGYIDNTEQIEIIAIARQKPLFDDGLIKIFVYSNNGAVQHEFTSSSLVDGLTFPLSLSIANLMGGGNSEIIISYGYYRDNPNDGSDPFFYTEIFNMNGLQKTLEFGSNMAVPALADLDYPPDGYFETIIGANDKYIRAYKATTDQLLWARLTEGPINSSPAVGDIHPAPQYPGVEITFGNDGSAVNLREKSIGDPIPPWSYIISPSTMVRTSPAIANINGDRNLDIIIGANNQYIYAFKHTKDSIPPFPLPLFGQPSSPIIGDIDGDRKSEIILSSSDGYLHIWKNLNSMVPQYLLEWPQFHYDYQRTGLYGWSP</sequence>
<keyword evidence="2" id="KW-0812">Transmembrane</keyword>
<evidence type="ECO:0000256" key="3">
    <source>
        <dbReference type="ARBA" id="ARBA00022729"/>
    </source>
</evidence>
<evidence type="ECO:0000256" key="5">
    <source>
        <dbReference type="ARBA" id="ARBA00023136"/>
    </source>
</evidence>
<name>A0A7V1EH37_UNCW3</name>
<dbReference type="InterPro" id="IPR045232">
    <property type="entry name" value="FAM234"/>
</dbReference>
<organism evidence="9">
    <name type="scientific">candidate division WOR-3 bacterium</name>
    <dbReference type="NCBI Taxonomy" id="2052148"/>
    <lineage>
        <taxon>Bacteria</taxon>
        <taxon>Bacteria division WOR-3</taxon>
    </lineage>
</organism>
<dbReference type="GO" id="GO:0006508">
    <property type="term" value="P:proteolysis"/>
    <property type="evidence" value="ECO:0007669"/>
    <property type="project" value="InterPro"/>
</dbReference>
<dbReference type="Pfam" id="PF07705">
    <property type="entry name" value="CARDB"/>
    <property type="match status" value="1"/>
</dbReference>
<dbReference type="InterPro" id="IPR011635">
    <property type="entry name" value="CARDB"/>
</dbReference>
<evidence type="ECO:0000256" key="1">
    <source>
        <dbReference type="ARBA" id="ARBA00004167"/>
    </source>
</evidence>
<evidence type="ECO:0000259" key="7">
    <source>
        <dbReference type="Pfam" id="PF07705"/>
    </source>
</evidence>
<dbReference type="SUPFAM" id="SSF52129">
    <property type="entry name" value="Caspase-like"/>
    <property type="match status" value="1"/>
</dbReference>
<dbReference type="Gene3D" id="2.60.40.3800">
    <property type="match status" value="1"/>
</dbReference>
<dbReference type="PANTHER" id="PTHR21419">
    <property type="match status" value="1"/>
</dbReference>
<dbReference type="Pfam" id="PF01364">
    <property type="entry name" value="Peptidase_C25"/>
    <property type="match status" value="1"/>
</dbReference>
<feature type="domain" description="CARDB" evidence="7">
    <location>
        <begin position="610"/>
        <end position="725"/>
    </location>
</feature>
<evidence type="ECO:0000313" key="9">
    <source>
        <dbReference type="EMBL" id="HDY58155.1"/>
    </source>
</evidence>
<dbReference type="Gene3D" id="2.130.10.130">
    <property type="entry name" value="Integrin alpha, N-terminal"/>
    <property type="match status" value="1"/>
</dbReference>
<dbReference type="Gene3D" id="3.40.50.1460">
    <property type="match status" value="1"/>
</dbReference>
<dbReference type="AlphaFoldDB" id="A0A7V1EH37"/>
<dbReference type="InterPro" id="IPR038490">
    <property type="entry name" value="Gingipain_propep_sf"/>
</dbReference>
<keyword evidence="5" id="KW-0472">Membrane</keyword>
<evidence type="ECO:0000259" key="8">
    <source>
        <dbReference type="Pfam" id="PF08126"/>
    </source>
</evidence>
<dbReference type="GO" id="GO:0016020">
    <property type="term" value="C:membrane"/>
    <property type="evidence" value="ECO:0007669"/>
    <property type="project" value="UniProtKB-SubCell"/>
</dbReference>
<protein>
    <recommendedName>
        <fullName evidence="10">Gingipain domain-containing protein</fullName>
    </recommendedName>
</protein>
<evidence type="ECO:0000256" key="4">
    <source>
        <dbReference type="ARBA" id="ARBA00022989"/>
    </source>
</evidence>
<dbReference type="Pfam" id="PF08126">
    <property type="entry name" value="Propeptide_C25"/>
    <property type="match status" value="1"/>
</dbReference>
<evidence type="ECO:0008006" key="10">
    <source>
        <dbReference type="Google" id="ProtNLM"/>
    </source>
</evidence>
<keyword evidence="3" id="KW-0732">Signal</keyword>
<reference evidence="9" key="1">
    <citation type="journal article" date="2020" name="mSystems">
        <title>Genome- and Community-Level Interaction Insights into Carbon Utilization and Element Cycling Functions of Hydrothermarchaeota in Hydrothermal Sediment.</title>
        <authorList>
            <person name="Zhou Z."/>
            <person name="Liu Y."/>
            <person name="Xu W."/>
            <person name="Pan J."/>
            <person name="Luo Z.H."/>
            <person name="Li M."/>
        </authorList>
    </citation>
    <scope>NUCLEOTIDE SEQUENCE [LARGE SCALE GENOMIC DNA]</scope>
    <source>
        <strain evidence="9">SpSt-258</strain>
    </source>
</reference>
<dbReference type="InterPro" id="IPR001769">
    <property type="entry name" value="Gingipain"/>
</dbReference>
<keyword evidence="4" id="KW-1133">Transmembrane helix</keyword>
<feature type="domain" description="Gingipain propeptide" evidence="8">
    <location>
        <begin position="36"/>
        <end position="230"/>
    </location>
</feature>
<feature type="domain" description="Gingipain" evidence="6">
    <location>
        <begin position="255"/>
        <end position="599"/>
    </location>
</feature>
<comment type="caution">
    <text evidence="9">The sequence shown here is derived from an EMBL/GenBank/DDBJ whole genome shotgun (WGS) entry which is preliminary data.</text>
</comment>